<reference evidence="2" key="1">
    <citation type="journal article" date="2014" name="Int. J. Syst. Evol. Microbiol.">
        <title>Complete genome sequence of Corynebacterium casei LMG S-19264T (=DSM 44701T), isolated from a smear-ripened cheese.</title>
        <authorList>
            <consortium name="US DOE Joint Genome Institute (JGI-PGF)"/>
            <person name="Walter F."/>
            <person name="Albersmeier A."/>
            <person name="Kalinowski J."/>
            <person name="Ruckert C."/>
        </authorList>
    </citation>
    <scope>NUCLEOTIDE SEQUENCE</scope>
    <source>
        <strain evidence="2">KCTC 23430</strain>
    </source>
</reference>
<feature type="transmembrane region" description="Helical" evidence="1">
    <location>
        <begin position="34"/>
        <end position="55"/>
    </location>
</feature>
<protein>
    <submittedName>
        <fullName evidence="2">Uncharacterized protein</fullName>
    </submittedName>
</protein>
<keyword evidence="3" id="KW-1185">Reference proteome</keyword>
<sequence length="61" mass="6895">MLLGIFCLAVLPANINMALNDIPMFGSHVHPVGAWFRVAMQFPLILWILWATGCWQRADAR</sequence>
<dbReference type="Proteomes" id="UP000644693">
    <property type="component" value="Unassembled WGS sequence"/>
</dbReference>
<reference evidence="2" key="2">
    <citation type="submission" date="2020-09" db="EMBL/GenBank/DDBJ databases">
        <authorList>
            <person name="Sun Q."/>
            <person name="Kim S."/>
        </authorList>
    </citation>
    <scope>NUCLEOTIDE SEQUENCE</scope>
    <source>
        <strain evidence="2">KCTC 23430</strain>
    </source>
</reference>
<evidence type="ECO:0000256" key="1">
    <source>
        <dbReference type="SAM" id="Phobius"/>
    </source>
</evidence>
<organism evidence="2 3">
    <name type="scientific">Parahalioglobus pacificus</name>
    <dbReference type="NCBI Taxonomy" id="930806"/>
    <lineage>
        <taxon>Bacteria</taxon>
        <taxon>Pseudomonadati</taxon>
        <taxon>Pseudomonadota</taxon>
        <taxon>Gammaproteobacteria</taxon>
        <taxon>Cellvibrionales</taxon>
        <taxon>Halieaceae</taxon>
        <taxon>Parahalioglobus</taxon>
    </lineage>
</organism>
<proteinExistence type="predicted"/>
<evidence type="ECO:0000313" key="2">
    <source>
        <dbReference type="EMBL" id="GHD32085.1"/>
    </source>
</evidence>
<keyword evidence="1" id="KW-0812">Transmembrane</keyword>
<accession>A0A919CKC2</accession>
<keyword evidence="1" id="KW-0472">Membrane</keyword>
<dbReference type="RefSeq" id="WP_189476913.1">
    <property type="nucleotide sequence ID" value="NZ_BMYM01000001.1"/>
</dbReference>
<name>A0A919CKC2_9GAMM</name>
<evidence type="ECO:0000313" key="3">
    <source>
        <dbReference type="Proteomes" id="UP000644693"/>
    </source>
</evidence>
<comment type="caution">
    <text evidence="2">The sequence shown here is derived from an EMBL/GenBank/DDBJ whole genome shotgun (WGS) entry which is preliminary data.</text>
</comment>
<dbReference type="AlphaFoldDB" id="A0A919CKC2"/>
<dbReference type="EMBL" id="BMYM01000001">
    <property type="protein sequence ID" value="GHD32085.1"/>
    <property type="molecule type" value="Genomic_DNA"/>
</dbReference>
<keyword evidence="1" id="KW-1133">Transmembrane helix</keyword>
<gene>
    <name evidence="2" type="ORF">GCM10007053_15810</name>
</gene>